<dbReference type="Pfam" id="PF00078">
    <property type="entry name" value="RVT_1"/>
    <property type="match status" value="1"/>
</dbReference>
<dbReference type="PANTHER" id="PTHR33064:SF37">
    <property type="entry name" value="RIBONUCLEASE H"/>
    <property type="match status" value="1"/>
</dbReference>
<organism evidence="2 3">
    <name type="scientific">Trichonephila inaurata madagascariensis</name>
    <dbReference type="NCBI Taxonomy" id="2747483"/>
    <lineage>
        <taxon>Eukaryota</taxon>
        <taxon>Metazoa</taxon>
        <taxon>Ecdysozoa</taxon>
        <taxon>Arthropoda</taxon>
        <taxon>Chelicerata</taxon>
        <taxon>Arachnida</taxon>
        <taxon>Araneae</taxon>
        <taxon>Araneomorphae</taxon>
        <taxon>Entelegynae</taxon>
        <taxon>Araneoidea</taxon>
        <taxon>Nephilidae</taxon>
        <taxon>Trichonephila</taxon>
        <taxon>Trichonephila inaurata</taxon>
    </lineage>
</organism>
<dbReference type="Gene3D" id="3.30.70.270">
    <property type="match status" value="1"/>
</dbReference>
<evidence type="ECO:0000313" key="2">
    <source>
        <dbReference type="EMBL" id="GFS52021.1"/>
    </source>
</evidence>
<dbReference type="CDD" id="cd01647">
    <property type="entry name" value="RT_LTR"/>
    <property type="match status" value="1"/>
</dbReference>
<evidence type="ECO:0000259" key="1">
    <source>
        <dbReference type="PROSITE" id="PS50878"/>
    </source>
</evidence>
<dbReference type="InterPro" id="IPR000477">
    <property type="entry name" value="RT_dom"/>
</dbReference>
<dbReference type="InterPro" id="IPR051320">
    <property type="entry name" value="Viral_Replic_Matur_Polypro"/>
</dbReference>
<dbReference type="SUPFAM" id="SSF56672">
    <property type="entry name" value="DNA/RNA polymerases"/>
    <property type="match status" value="1"/>
</dbReference>
<dbReference type="InterPro" id="IPR043502">
    <property type="entry name" value="DNA/RNA_pol_sf"/>
</dbReference>
<dbReference type="EMBL" id="BMAV01026630">
    <property type="protein sequence ID" value="GFS52021.1"/>
    <property type="molecule type" value="Genomic_DNA"/>
</dbReference>
<gene>
    <name evidence="2" type="primary">pol_434</name>
    <name evidence="2" type="ORF">TNIN_400091</name>
</gene>
<proteinExistence type="predicted"/>
<dbReference type="Gene3D" id="3.10.10.10">
    <property type="entry name" value="HIV Type 1 Reverse Transcriptase, subunit A, domain 1"/>
    <property type="match status" value="1"/>
</dbReference>
<dbReference type="AlphaFoldDB" id="A0A8X6IPM0"/>
<dbReference type="PANTHER" id="PTHR33064">
    <property type="entry name" value="POL PROTEIN"/>
    <property type="match status" value="1"/>
</dbReference>
<dbReference type="OrthoDB" id="6435356at2759"/>
<reference evidence="2" key="1">
    <citation type="submission" date="2020-08" db="EMBL/GenBank/DDBJ databases">
        <title>Multicomponent nature underlies the extraordinary mechanical properties of spider dragline silk.</title>
        <authorList>
            <person name="Kono N."/>
            <person name="Nakamura H."/>
            <person name="Mori M."/>
            <person name="Yoshida Y."/>
            <person name="Ohtoshi R."/>
            <person name="Malay A.D."/>
            <person name="Moran D.A.P."/>
            <person name="Tomita M."/>
            <person name="Numata K."/>
            <person name="Arakawa K."/>
        </authorList>
    </citation>
    <scope>NUCLEOTIDE SEQUENCE</scope>
</reference>
<accession>A0A8X6IPM0</accession>
<dbReference type="Proteomes" id="UP000886998">
    <property type="component" value="Unassembled WGS sequence"/>
</dbReference>
<comment type="caution">
    <text evidence="2">The sequence shown here is derived from an EMBL/GenBank/DDBJ whole genome shotgun (WGS) entry which is preliminary data.</text>
</comment>
<feature type="domain" description="Reverse transcriptase" evidence="1">
    <location>
        <begin position="1"/>
        <end position="103"/>
    </location>
</feature>
<protein>
    <submittedName>
        <fullName evidence="2">Retrovirus-related Pol polyprotein from transposon 297</fullName>
    </submittedName>
</protein>
<dbReference type="InterPro" id="IPR043128">
    <property type="entry name" value="Rev_trsase/Diguanyl_cyclase"/>
</dbReference>
<name>A0A8X6IPM0_9ARAC</name>
<keyword evidence="3" id="KW-1185">Reference proteome</keyword>
<dbReference type="GO" id="GO:0071897">
    <property type="term" value="P:DNA biosynthetic process"/>
    <property type="evidence" value="ECO:0007669"/>
    <property type="project" value="UniProtKB-ARBA"/>
</dbReference>
<evidence type="ECO:0000313" key="3">
    <source>
        <dbReference type="Proteomes" id="UP000886998"/>
    </source>
</evidence>
<sequence>MDECSEPLMAFTTHNAVYQWKTMPFGLDGVSGIFQREVNRVLKSHLENAQAYMDDTVIFSKTFEEHLAHLKLVLAEFEKLGFSVKLYKCSCTAKKINYLGYTIVIRISLKSLYELLFDVRLPLLHSAKNVTAHPV</sequence>
<dbReference type="PROSITE" id="PS50878">
    <property type="entry name" value="RT_POL"/>
    <property type="match status" value="1"/>
</dbReference>